<feature type="region of interest" description="Disordered" evidence="1">
    <location>
        <begin position="255"/>
        <end position="293"/>
    </location>
</feature>
<comment type="caution">
    <text evidence="2">The sequence shown here is derived from an EMBL/GenBank/DDBJ whole genome shotgun (WGS) entry which is preliminary data.</text>
</comment>
<dbReference type="EMBL" id="WOEY01000132">
    <property type="protein sequence ID" value="NPT46265.1"/>
    <property type="molecule type" value="Genomic_DNA"/>
</dbReference>
<evidence type="ECO:0000256" key="1">
    <source>
        <dbReference type="SAM" id="MobiDB-lite"/>
    </source>
</evidence>
<dbReference type="Proteomes" id="UP000652198">
    <property type="component" value="Unassembled WGS sequence"/>
</dbReference>
<accession>A0ABX2BQN3</accession>
<dbReference type="EMBL" id="WOEY01000057">
    <property type="protein sequence ID" value="NPT42378.1"/>
    <property type="molecule type" value="Genomic_DNA"/>
</dbReference>
<proteinExistence type="predicted"/>
<name>A0ABX2BQN3_9BURK</name>
<keyword evidence="4" id="KW-1185">Reference proteome</keyword>
<organism evidence="2 4">
    <name type="scientific">Paraburkholderia solitsugae</name>
    <dbReference type="NCBI Taxonomy" id="2675748"/>
    <lineage>
        <taxon>Bacteria</taxon>
        <taxon>Pseudomonadati</taxon>
        <taxon>Pseudomonadota</taxon>
        <taxon>Betaproteobacteria</taxon>
        <taxon>Burkholderiales</taxon>
        <taxon>Burkholderiaceae</taxon>
        <taxon>Paraburkholderia</taxon>
    </lineage>
</organism>
<evidence type="ECO:0000313" key="2">
    <source>
        <dbReference type="EMBL" id="NPT42378.1"/>
    </source>
</evidence>
<evidence type="ECO:0000313" key="4">
    <source>
        <dbReference type="Proteomes" id="UP000652198"/>
    </source>
</evidence>
<sequence>MKPQYILLTAPSTTDNLETTCSLAQAHFPGQVVTVSNQRGSNANAEPDTHRFTPARFEESYRKLSCTSGRAILCIAPSGFDALCEFARETPGTLGDLHSVIITLTPREESQRGAITQIAKLTEAGMMPGQLRILRTGVPAMKLVKSGQESTRWFETLDTYLVQNPQFINCNPNAVIQESTVLTALERAHIACGDAMRESVNYETLLAEAHSRGADEGELAGLVDRMVLQRRFQALKPALTQALGMVLPQAIPSVASHEQAGEERAAKPAASEVAPESTSAGHIADEPLGFKPV</sequence>
<dbReference type="RefSeq" id="WP_172310869.1">
    <property type="nucleotide sequence ID" value="NZ_WOEY01000057.1"/>
</dbReference>
<gene>
    <name evidence="2" type="ORF">GNZ12_13895</name>
    <name evidence="3" type="ORF">GNZ12_34065</name>
</gene>
<reference evidence="2 4" key="1">
    <citation type="submission" date="2019-11" db="EMBL/GenBank/DDBJ databases">
        <title>Metabolism of dissolved organic matter in forest soils.</title>
        <authorList>
            <person name="Cyle K.T."/>
            <person name="Wilhelm R.C."/>
            <person name="Martinez C.E."/>
        </authorList>
    </citation>
    <scope>NUCLEOTIDE SEQUENCE [LARGE SCALE GENOMIC DNA]</scope>
    <source>
        <strain evidence="2 4">1N</strain>
    </source>
</reference>
<evidence type="ECO:0000313" key="3">
    <source>
        <dbReference type="EMBL" id="NPT46265.1"/>
    </source>
</evidence>
<protein>
    <submittedName>
        <fullName evidence="2">Uncharacterized protein</fullName>
    </submittedName>
</protein>